<evidence type="ECO:0000313" key="2">
    <source>
        <dbReference type="EMBL" id="KPL76716.1"/>
    </source>
</evidence>
<feature type="transmembrane region" description="Helical" evidence="1">
    <location>
        <begin position="207"/>
        <end position="227"/>
    </location>
</feature>
<name>A0A0P6XAE2_9CHLR</name>
<keyword evidence="1" id="KW-0812">Transmembrane</keyword>
<dbReference type="AlphaFoldDB" id="A0A0P6XAE2"/>
<gene>
    <name evidence="2" type="ORF">AC812_05265</name>
</gene>
<evidence type="ECO:0000313" key="3">
    <source>
        <dbReference type="Proteomes" id="UP000050514"/>
    </source>
</evidence>
<feature type="transmembrane region" description="Helical" evidence="1">
    <location>
        <begin position="139"/>
        <end position="156"/>
    </location>
</feature>
<evidence type="ECO:0000256" key="1">
    <source>
        <dbReference type="SAM" id="Phobius"/>
    </source>
</evidence>
<feature type="transmembrane region" description="Helical" evidence="1">
    <location>
        <begin position="359"/>
        <end position="376"/>
    </location>
</feature>
<keyword evidence="1" id="KW-1133">Transmembrane helix</keyword>
<evidence type="ECO:0008006" key="4">
    <source>
        <dbReference type="Google" id="ProtNLM"/>
    </source>
</evidence>
<dbReference type="STRING" id="360411.AC812_05265"/>
<comment type="caution">
    <text evidence="2">The sequence shown here is derived from an EMBL/GenBank/DDBJ whole genome shotgun (WGS) entry which is preliminary data.</text>
</comment>
<proteinExistence type="predicted"/>
<sequence>MKQKSVFAFLYLLFLQIGRASLQVFLFQKGFVSVSADEFTRAIRALSWSNHFTFNFSKDFTDVWLPFEKYINGFAFSIYPEAIITPRVTVFFFSCLATVGLFFLLKISFDSYPIAILGTLLISFQPWFVWLSGTPMLEMYYFPFLFSGIALVVCWLKYEKNKYAYLAGLCFLITSGFHIQSWIFINIVNLVILIVLLTKIRNISKKVLLPYFGLFVISNLLIGLIWLNGLVQTGEILAPFRYHVGYSTWYYGYDQVPWIEKFLYYPRLVWNALPVSLWISVVAGIIIELKNRKRWNFIPLVIGISTLLFNSIINIFSVPASAAPERFSLFYTTLFLPYSIAGIVDLAKTTENLKGKKHVRVFGSMLLILPLIIGVWQNTSKIFQFPVGMAEDTIRTGYFLKRMINTTSPQGKILLELKYWDFQAIKALTGREDLILYDRKLDVYNRQLPSVLTDPSISICNYLQSKDIKWLVIQNETLKTIAGQQFCLSLRKDIGRWKVFEVK</sequence>
<dbReference type="RefSeq" id="WP_061912787.1">
    <property type="nucleotide sequence ID" value="NZ_DF967971.1"/>
</dbReference>
<feature type="transmembrane region" description="Helical" evidence="1">
    <location>
        <begin position="84"/>
        <end position="105"/>
    </location>
</feature>
<protein>
    <recommendedName>
        <fullName evidence="4">Glycosyltransferase RgtA/B/C/D-like domain-containing protein</fullName>
    </recommendedName>
</protein>
<organism evidence="2 3">
    <name type="scientific">Bellilinea caldifistulae</name>
    <dbReference type="NCBI Taxonomy" id="360411"/>
    <lineage>
        <taxon>Bacteria</taxon>
        <taxon>Bacillati</taxon>
        <taxon>Chloroflexota</taxon>
        <taxon>Anaerolineae</taxon>
        <taxon>Anaerolineales</taxon>
        <taxon>Anaerolineaceae</taxon>
        <taxon>Bellilinea</taxon>
    </lineage>
</organism>
<feature type="transmembrane region" description="Helical" evidence="1">
    <location>
        <begin position="163"/>
        <end position="178"/>
    </location>
</feature>
<dbReference type="EMBL" id="LGHJ01000011">
    <property type="protein sequence ID" value="KPL76716.1"/>
    <property type="molecule type" value="Genomic_DNA"/>
</dbReference>
<feature type="transmembrane region" description="Helical" evidence="1">
    <location>
        <begin position="184"/>
        <end position="200"/>
    </location>
</feature>
<feature type="transmembrane region" description="Helical" evidence="1">
    <location>
        <begin position="296"/>
        <end position="316"/>
    </location>
</feature>
<feature type="transmembrane region" description="Helical" evidence="1">
    <location>
        <begin position="112"/>
        <end position="133"/>
    </location>
</feature>
<feature type="transmembrane region" description="Helical" evidence="1">
    <location>
        <begin position="328"/>
        <end position="347"/>
    </location>
</feature>
<keyword evidence="1" id="KW-0472">Membrane</keyword>
<keyword evidence="3" id="KW-1185">Reference proteome</keyword>
<reference evidence="2 3" key="1">
    <citation type="submission" date="2015-07" db="EMBL/GenBank/DDBJ databases">
        <title>Draft genome of Bellilinea caldifistulae DSM 17877.</title>
        <authorList>
            <person name="Hemp J."/>
            <person name="Ward L.M."/>
            <person name="Pace L.A."/>
            <person name="Fischer W.W."/>
        </authorList>
    </citation>
    <scope>NUCLEOTIDE SEQUENCE [LARGE SCALE GENOMIC DNA]</scope>
    <source>
        <strain evidence="2 3">GOMI-1</strain>
    </source>
</reference>
<feature type="transmembrane region" description="Helical" evidence="1">
    <location>
        <begin position="268"/>
        <end position="289"/>
    </location>
</feature>
<dbReference type="Proteomes" id="UP000050514">
    <property type="component" value="Unassembled WGS sequence"/>
</dbReference>
<accession>A0A0P6XAE2</accession>